<dbReference type="Pfam" id="PF05170">
    <property type="entry name" value="AsmA"/>
    <property type="match status" value="1"/>
</dbReference>
<feature type="domain" description="AsmA" evidence="1">
    <location>
        <begin position="149"/>
        <end position="533"/>
    </location>
</feature>
<reference evidence="2 3" key="1">
    <citation type="submission" date="2018-06" db="EMBL/GenBank/DDBJ databases">
        <authorList>
            <consortium name="Pathogen Informatics"/>
            <person name="Doyle S."/>
        </authorList>
    </citation>
    <scope>NUCLEOTIDE SEQUENCE [LARGE SCALE GENOMIC DNA]</scope>
    <source>
        <strain evidence="2 3">NCTC11647</strain>
    </source>
</reference>
<dbReference type="RefSeq" id="WP_005301944.1">
    <property type="nucleotide sequence ID" value="NZ_PYOG01000015.1"/>
</dbReference>
<evidence type="ECO:0000259" key="1">
    <source>
        <dbReference type="Pfam" id="PF05170"/>
    </source>
</evidence>
<dbReference type="InterPro" id="IPR007844">
    <property type="entry name" value="AsmA"/>
</dbReference>
<dbReference type="GO" id="GO:0005886">
    <property type="term" value="C:plasma membrane"/>
    <property type="evidence" value="ECO:0007669"/>
    <property type="project" value="TreeGrafter"/>
</dbReference>
<organism evidence="2 3">
    <name type="scientific">Photobacterium damselae</name>
    <dbReference type="NCBI Taxonomy" id="38293"/>
    <lineage>
        <taxon>Bacteria</taxon>
        <taxon>Pseudomonadati</taxon>
        <taxon>Pseudomonadota</taxon>
        <taxon>Gammaproteobacteria</taxon>
        <taxon>Vibrionales</taxon>
        <taxon>Vibrionaceae</taxon>
        <taxon>Photobacterium</taxon>
    </lineage>
</organism>
<dbReference type="EMBL" id="UATL01000009">
    <property type="protein sequence ID" value="SPY46270.1"/>
    <property type="molecule type" value="Genomic_DNA"/>
</dbReference>
<dbReference type="GO" id="GO:0090313">
    <property type="term" value="P:regulation of protein targeting to membrane"/>
    <property type="evidence" value="ECO:0007669"/>
    <property type="project" value="TreeGrafter"/>
</dbReference>
<evidence type="ECO:0000313" key="2">
    <source>
        <dbReference type="EMBL" id="SPY46270.1"/>
    </source>
</evidence>
<evidence type="ECO:0000313" key="3">
    <source>
        <dbReference type="Proteomes" id="UP000251647"/>
    </source>
</evidence>
<accession>A0A2T3QID9</accession>
<dbReference type="PANTHER" id="PTHR30441">
    <property type="entry name" value="DUF748 DOMAIN-CONTAINING PROTEIN"/>
    <property type="match status" value="1"/>
</dbReference>
<sequence>MRILAKWIVTLIILLLLLITVTLALLQSRFATPIINRVATYSPYPIQFQQVSYSLKQPWHMTFIGPSWSGLEQTRPIAQRVELWWSANLAHPRQFDSVLVAGINYREPSQFTLPAFAAKRLALTDVSLLTPNFVMKSGKVELNNWHSSAQYPWWQSFQGEFIVSADRIYYHQQELNQLLINGRHSTTDKWLFDGLSFTWQHAQVSGQAIYYPQEKRLTLAQFTVQGLQLQQDSVLYSLNDTLKPYINTLDIERFDLLESSVELKQLTANGVNLSLENITWPKNLWQQQGQISLSANNIQWQHITFDNPILDMQLQPDQLIISGLSSQLLSGYINLNGTITPTTLSLKKVIINGIKWILPNGWLTQFQQLNLPWQQIEIQHLDTSNLLLTSTDPDWLIQMAGLDITGDKLTWHHKDFWQLWQGELAVSSSFSSINQIILNDPIMEMSSDQGNWQLKRAVLPFKDGLLRATGKIELSQSGRPWQLSINGDSVPTRLLHAWLKLPLPITGVMDNQIQLHGLSSDKAALDYSLSGHIYTQWRDNQFIASAQQYFQDWQQAQWQPKAMAKITKDTKPHAIDIAPLQLQLNRGIASVSPWHWQSPSLSGTLTGQWDFTQRETDLQLNLIQDCQQLNRHWRQDKSQVTTASSCTGSNK</sequence>
<dbReference type="PANTHER" id="PTHR30441:SF8">
    <property type="entry name" value="DUF748 DOMAIN-CONTAINING PROTEIN"/>
    <property type="match status" value="1"/>
</dbReference>
<protein>
    <submittedName>
        <fullName evidence="2">Putative assembly protein</fullName>
    </submittedName>
</protein>
<gene>
    <name evidence="2" type="ORF">NCTC11647_04633</name>
</gene>
<dbReference type="OrthoDB" id="5912765at2"/>
<dbReference type="AlphaFoldDB" id="A0A2T3QID9"/>
<dbReference type="InterPro" id="IPR052894">
    <property type="entry name" value="AsmA-related"/>
</dbReference>
<dbReference type="Proteomes" id="UP000251647">
    <property type="component" value="Unassembled WGS sequence"/>
</dbReference>
<proteinExistence type="predicted"/>
<name>A0A2T3QID9_PHODM</name>